<dbReference type="PANTHER" id="PTHR11699">
    <property type="entry name" value="ALDEHYDE DEHYDROGENASE-RELATED"/>
    <property type="match status" value="1"/>
</dbReference>
<feature type="active site" evidence="5">
    <location>
        <position position="143"/>
    </location>
</feature>
<feature type="domain" description="Aldehyde dehydrogenase" evidence="7">
    <location>
        <begin position="781"/>
        <end position="913"/>
    </location>
</feature>
<evidence type="ECO:0000313" key="8">
    <source>
        <dbReference type="EMBL" id="CAL1612030.1"/>
    </source>
</evidence>
<evidence type="ECO:0000256" key="3">
    <source>
        <dbReference type="ARBA" id="ARBA00023027"/>
    </source>
</evidence>
<dbReference type="SUPFAM" id="SSF53720">
    <property type="entry name" value="ALDH-like"/>
    <property type="match status" value="2"/>
</dbReference>
<dbReference type="PROSITE" id="PS00687">
    <property type="entry name" value="ALDEHYDE_DEHYDR_GLU"/>
    <property type="match status" value="1"/>
</dbReference>
<dbReference type="InterPro" id="IPR016162">
    <property type="entry name" value="Ald_DH_N"/>
</dbReference>
<reference evidence="8 9" key="1">
    <citation type="submission" date="2024-04" db="EMBL/GenBank/DDBJ databases">
        <authorList>
            <person name="Waldvogel A.-M."/>
            <person name="Schoenle A."/>
        </authorList>
    </citation>
    <scope>NUCLEOTIDE SEQUENCE [LARGE SCALE GENOMIC DNA]</scope>
</reference>
<dbReference type="PROSITE" id="PS00070">
    <property type="entry name" value="ALDEHYDE_DEHYDR_CYS"/>
    <property type="match status" value="1"/>
</dbReference>
<gene>
    <name evidence="8" type="ORF">KC01_LOCUS38402</name>
</gene>
<dbReference type="Gene3D" id="3.40.605.10">
    <property type="entry name" value="Aldehyde Dehydrogenase, Chain A, domain 1"/>
    <property type="match status" value="2"/>
</dbReference>
<dbReference type="Gene3D" id="3.40.309.10">
    <property type="entry name" value="Aldehyde Dehydrogenase, Chain A, domain 2"/>
    <property type="match status" value="2"/>
</dbReference>
<evidence type="ECO:0000259" key="7">
    <source>
        <dbReference type="Pfam" id="PF00171"/>
    </source>
</evidence>
<evidence type="ECO:0000313" key="9">
    <source>
        <dbReference type="Proteomes" id="UP001497482"/>
    </source>
</evidence>
<dbReference type="EMBL" id="OZ035829">
    <property type="protein sequence ID" value="CAL1612030.1"/>
    <property type="molecule type" value="Genomic_DNA"/>
</dbReference>
<dbReference type="FunFam" id="3.40.605.10:FF:000029">
    <property type="entry name" value="Aldehyde dehydrogenase, mitochondrial"/>
    <property type="match status" value="1"/>
</dbReference>
<evidence type="ECO:0000256" key="1">
    <source>
        <dbReference type="ARBA" id="ARBA00009986"/>
    </source>
</evidence>
<evidence type="ECO:0000256" key="2">
    <source>
        <dbReference type="ARBA" id="ARBA00023002"/>
    </source>
</evidence>
<keyword evidence="3" id="KW-0520">NAD</keyword>
<sequence>MVSFTYYAGWADKWEGKTIPIDGDYFCYTRHEPVGVCGQIIPWNFPLLMQAWKLGPALATGNTVVMKVAEQTPLTALFVASLIKEVGFPEGVVNILPGMGPSAGAAIARHMDVDKVAFTGSTEVGKLIQQASGSSNLKKVTLELGGKSPNIIMSDANMAEAVEQAHFALFFNQGQCCCAGSRTYVQKDIYQEFAERSAERAKRRVVGDPFDVRTEQGPQVCGFSQVDPLSPLLPSLLSPLFYPLSSLSSSTLSPPSPLLPSLLSSLSSLPSLRPSLFPLPPFYPLSSPLSPPCPLLPSLLSPLFSPLSSLPSSTLSPPSPLLPSLLSSPLSPTSPLLPSLLPPLFSSLLSSLSSLPSSTLSPPSPLLPSLLPPPLLLSSLSSLPLFYPLSSPLSPPSPLLPSLPSSTLSHLFYPLSPLLPSHLSPLFYPLPFLPSSTLSPPSPLLPSLLPPLFYPLSSLPSSTLSSLSSTLSLPSPPSPPSPILPSLRTVAPLAPFSFLPSLPSSTLSPLLPSLPSSTLSPPSPLLPSPPSPLLPSPLSPLLPSLSSSTLSSLPSSTLSPLSPLLPSPLPPLFYPVSSLPSSTLSPLFPLLPSLLPPLFYPLSSLPSSTLSSLSSTLSLPSPPSPPSPILPSLRTVAPLAPFSFLPSLPSSTLSPLFSPLSPLLPSLLPPLFYSLSSLPSLFPLFYSLAPLSSLPSSIFSSRPPSHPHFSFLPSPLFYSLLSLLFSPRPSSPLAPLLPSPLFSPRPFSTLSPLSPPLPSPSLDQTLMSLQFHDWRKNKKFSGKKEGARLLCGGGVAADRGYFIQPTVFGDVQDGMTIAREEIFGPVMQILKFDTLEEVIERANDSQYGLAAAVFTKDLDKANYVSSGLRAGTVWINCYDVFGAQAPFGGYKASGNGRELGEYGLEGYTEVKTVTMKVRQKNS</sequence>
<dbReference type="InterPro" id="IPR015590">
    <property type="entry name" value="Aldehyde_DH_dom"/>
</dbReference>
<keyword evidence="2 6" id="KW-0560">Oxidoreductase</keyword>
<dbReference type="GO" id="GO:0004029">
    <property type="term" value="F:aldehyde dehydrogenase (NAD+) activity"/>
    <property type="evidence" value="ECO:0007669"/>
    <property type="project" value="UniProtKB-EC"/>
</dbReference>
<proteinExistence type="inferred from homology"/>
<dbReference type="EC" id="1.2.1.3" evidence="4"/>
<evidence type="ECO:0000256" key="4">
    <source>
        <dbReference type="ARBA" id="ARBA00024226"/>
    </source>
</evidence>
<dbReference type="Pfam" id="PF00171">
    <property type="entry name" value="Aldedh"/>
    <property type="match status" value="2"/>
</dbReference>
<name>A0AAV2MF98_KNICA</name>
<dbReference type="AlphaFoldDB" id="A0AAV2MF98"/>
<accession>A0AAV2MF98</accession>
<evidence type="ECO:0000256" key="5">
    <source>
        <dbReference type="PROSITE-ProRule" id="PRU10007"/>
    </source>
</evidence>
<dbReference type="InterPro" id="IPR029510">
    <property type="entry name" value="Ald_DH_CS_GLU"/>
</dbReference>
<dbReference type="InterPro" id="IPR016160">
    <property type="entry name" value="Ald_DH_CS_CYS"/>
</dbReference>
<protein>
    <recommendedName>
        <fullName evidence="4">aldehyde dehydrogenase (NAD(+))</fullName>
        <ecNumber evidence="4">1.2.1.3</ecNumber>
    </recommendedName>
</protein>
<dbReference type="InterPro" id="IPR016163">
    <property type="entry name" value="Ald_DH_C"/>
</dbReference>
<evidence type="ECO:0000256" key="6">
    <source>
        <dbReference type="RuleBase" id="RU003345"/>
    </source>
</evidence>
<dbReference type="InterPro" id="IPR016161">
    <property type="entry name" value="Ald_DH/histidinol_DH"/>
</dbReference>
<keyword evidence="9" id="KW-1185">Reference proteome</keyword>
<dbReference type="Proteomes" id="UP001497482">
    <property type="component" value="Chromosome 7"/>
</dbReference>
<feature type="domain" description="Aldehyde dehydrogenase" evidence="7">
    <location>
        <begin position="4"/>
        <end position="220"/>
    </location>
</feature>
<organism evidence="8 9">
    <name type="scientific">Knipowitschia caucasica</name>
    <name type="common">Caucasian dwarf goby</name>
    <name type="synonym">Pomatoschistus caucasicus</name>
    <dbReference type="NCBI Taxonomy" id="637954"/>
    <lineage>
        <taxon>Eukaryota</taxon>
        <taxon>Metazoa</taxon>
        <taxon>Chordata</taxon>
        <taxon>Craniata</taxon>
        <taxon>Vertebrata</taxon>
        <taxon>Euteleostomi</taxon>
        <taxon>Actinopterygii</taxon>
        <taxon>Neopterygii</taxon>
        <taxon>Teleostei</taxon>
        <taxon>Neoteleostei</taxon>
        <taxon>Acanthomorphata</taxon>
        <taxon>Gobiaria</taxon>
        <taxon>Gobiiformes</taxon>
        <taxon>Gobioidei</taxon>
        <taxon>Gobiidae</taxon>
        <taxon>Gobiinae</taxon>
        <taxon>Knipowitschia</taxon>
    </lineage>
</organism>
<comment type="similarity">
    <text evidence="1 6">Belongs to the aldehyde dehydrogenase family.</text>
</comment>